<dbReference type="PANTHER" id="PTHR23513:SF11">
    <property type="entry name" value="STAPHYLOFERRIN A TRANSPORTER"/>
    <property type="match status" value="1"/>
</dbReference>
<evidence type="ECO:0000259" key="8">
    <source>
        <dbReference type="PROSITE" id="PS50850"/>
    </source>
</evidence>
<feature type="transmembrane region" description="Helical" evidence="7">
    <location>
        <begin position="170"/>
        <end position="188"/>
    </location>
</feature>
<keyword evidence="2" id="KW-0813">Transport</keyword>
<keyword evidence="10" id="KW-1185">Reference proteome</keyword>
<dbReference type="InterPro" id="IPR036259">
    <property type="entry name" value="MFS_trans_sf"/>
</dbReference>
<evidence type="ECO:0000256" key="7">
    <source>
        <dbReference type="SAM" id="Phobius"/>
    </source>
</evidence>
<evidence type="ECO:0000256" key="6">
    <source>
        <dbReference type="ARBA" id="ARBA00023136"/>
    </source>
</evidence>
<evidence type="ECO:0000313" key="9">
    <source>
        <dbReference type="EMBL" id="MFD1885017.1"/>
    </source>
</evidence>
<evidence type="ECO:0000313" key="10">
    <source>
        <dbReference type="Proteomes" id="UP001597233"/>
    </source>
</evidence>
<keyword evidence="5 7" id="KW-1133">Transmembrane helix</keyword>
<keyword evidence="3" id="KW-1003">Cell membrane</keyword>
<feature type="transmembrane region" description="Helical" evidence="7">
    <location>
        <begin position="288"/>
        <end position="305"/>
    </location>
</feature>
<organism evidence="9 10">
    <name type="scientific">Paenibacillus wenxiniae</name>
    <dbReference type="NCBI Taxonomy" id="1636843"/>
    <lineage>
        <taxon>Bacteria</taxon>
        <taxon>Bacillati</taxon>
        <taxon>Bacillota</taxon>
        <taxon>Bacilli</taxon>
        <taxon>Bacillales</taxon>
        <taxon>Paenibacillaceae</taxon>
        <taxon>Paenibacillus</taxon>
    </lineage>
</organism>
<feature type="transmembrane region" description="Helical" evidence="7">
    <location>
        <begin position="263"/>
        <end position="281"/>
    </location>
</feature>
<comment type="subcellular location">
    <subcellularLocation>
        <location evidence="1">Cell membrane</location>
        <topology evidence="1">Multi-pass membrane protein</topology>
    </subcellularLocation>
</comment>
<evidence type="ECO:0000256" key="3">
    <source>
        <dbReference type="ARBA" id="ARBA00022475"/>
    </source>
</evidence>
<dbReference type="CDD" id="cd06173">
    <property type="entry name" value="MFS_MefA_like"/>
    <property type="match status" value="1"/>
</dbReference>
<reference evidence="10" key="1">
    <citation type="journal article" date="2019" name="Int. J. Syst. Evol. Microbiol.">
        <title>The Global Catalogue of Microorganisms (GCM) 10K type strain sequencing project: providing services to taxonomists for standard genome sequencing and annotation.</title>
        <authorList>
            <consortium name="The Broad Institute Genomics Platform"/>
            <consortium name="The Broad Institute Genome Sequencing Center for Infectious Disease"/>
            <person name="Wu L."/>
            <person name="Ma J."/>
        </authorList>
    </citation>
    <scope>NUCLEOTIDE SEQUENCE [LARGE SCALE GENOMIC DNA]</scope>
    <source>
        <strain evidence="10">CCUG 54950</strain>
    </source>
</reference>
<feature type="transmembrane region" description="Helical" evidence="7">
    <location>
        <begin position="103"/>
        <end position="122"/>
    </location>
</feature>
<feature type="transmembrane region" description="Helical" evidence="7">
    <location>
        <begin position="346"/>
        <end position="369"/>
    </location>
</feature>
<feature type="transmembrane region" description="Helical" evidence="7">
    <location>
        <begin position="14"/>
        <end position="36"/>
    </location>
</feature>
<dbReference type="PANTHER" id="PTHR23513">
    <property type="entry name" value="INTEGRAL MEMBRANE EFFLUX PROTEIN-RELATED"/>
    <property type="match status" value="1"/>
</dbReference>
<gene>
    <name evidence="9" type="ORF">ACFSC9_05710</name>
</gene>
<comment type="caution">
    <text evidence="9">The sequence shown here is derived from an EMBL/GenBank/DDBJ whole genome shotgun (WGS) entry which is preliminary data.</text>
</comment>
<sequence>MFVSVLRNAQFRNFLISDVISGFGVGMATIGANWYVMTETGSNQYVGFLLTFNVLAGFLVSPLAGIITDRFDRKKVILWTYVLRAVLLALLAVLFMVRGFSMPLMYGFAVINGIGWTIYMAASRSLVQEILPEKVLVNGNSFIEISLQVGMFSAGALSGVIYKFYGFEAILLINITVFLISGVVLAAIRYPSIVHTQTEGKQESFWHSFRAGLTFLWQRQTILLLGIISIVPLAVTMLYNVVLPAYVNISLQSDSIVFGLADMFYGIGGLISGFLVSLLIVNLSHKQLVYLFFVLAVVNLFALYANPYVWLVYAGSFLLGLCNSSLRIVMNTLLMENVQKAFMGRAMAVWTGLSLLIQAGGSSGIGIIIDRFGANYGFLIMSAMMGVGLIGFVAIAERIHSLTKKETTRWPINE</sequence>
<feature type="transmembrane region" description="Helical" evidence="7">
    <location>
        <begin position="311"/>
        <end position="334"/>
    </location>
</feature>
<feature type="transmembrane region" description="Helical" evidence="7">
    <location>
        <begin position="42"/>
        <end position="64"/>
    </location>
</feature>
<dbReference type="SUPFAM" id="SSF103473">
    <property type="entry name" value="MFS general substrate transporter"/>
    <property type="match status" value="1"/>
</dbReference>
<evidence type="ECO:0000256" key="1">
    <source>
        <dbReference type="ARBA" id="ARBA00004651"/>
    </source>
</evidence>
<proteinExistence type="predicted"/>
<keyword evidence="4 7" id="KW-0812">Transmembrane</keyword>
<evidence type="ECO:0000256" key="2">
    <source>
        <dbReference type="ARBA" id="ARBA00022448"/>
    </source>
</evidence>
<evidence type="ECO:0000256" key="5">
    <source>
        <dbReference type="ARBA" id="ARBA00022989"/>
    </source>
</evidence>
<dbReference type="InterPro" id="IPR011701">
    <property type="entry name" value="MFS"/>
</dbReference>
<feature type="transmembrane region" description="Helical" evidence="7">
    <location>
        <begin position="222"/>
        <end position="243"/>
    </location>
</feature>
<feature type="domain" description="Major facilitator superfamily (MFS) profile" evidence="8">
    <location>
        <begin position="1"/>
        <end position="400"/>
    </location>
</feature>
<dbReference type="RefSeq" id="WP_347325879.1">
    <property type="nucleotide sequence ID" value="NZ_JBCGUH010000008.1"/>
</dbReference>
<keyword evidence="6 7" id="KW-0472">Membrane</keyword>
<evidence type="ECO:0000256" key="4">
    <source>
        <dbReference type="ARBA" id="ARBA00022692"/>
    </source>
</evidence>
<dbReference type="Pfam" id="PF07690">
    <property type="entry name" value="MFS_1"/>
    <property type="match status" value="1"/>
</dbReference>
<feature type="transmembrane region" description="Helical" evidence="7">
    <location>
        <begin position="76"/>
        <end position="97"/>
    </location>
</feature>
<dbReference type="PROSITE" id="PS50850">
    <property type="entry name" value="MFS"/>
    <property type="match status" value="1"/>
</dbReference>
<protein>
    <submittedName>
        <fullName evidence="9">MFS transporter</fullName>
    </submittedName>
</protein>
<dbReference type="Proteomes" id="UP001597233">
    <property type="component" value="Unassembled WGS sequence"/>
</dbReference>
<feature type="transmembrane region" description="Helical" evidence="7">
    <location>
        <begin position="142"/>
        <end position="164"/>
    </location>
</feature>
<dbReference type="Gene3D" id="1.20.1250.20">
    <property type="entry name" value="MFS general substrate transporter like domains"/>
    <property type="match status" value="1"/>
</dbReference>
<feature type="transmembrane region" description="Helical" evidence="7">
    <location>
        <begin position="375"/>
        <end position="396"/>
    </location>
</feature>
<accession>A0ABW4RFT7</accession>
<name>A0ABW4RFT7_9BACL</name>
<dbReference type="InterPro" id="IPR020846">
    <property type="entry name" value="MFS_dom"/>
</dbReference>
<dbReference type="EMBL" id="JBHUEH010000011">
    <property type="protein sequence ID" value="MFD1885017.1"/>
    <property type="molecule type" value="Genomic_DNA"/>
</dbReference>